<dbReference type="Proteomes" id="UP000663829">
    <property type="component" value="Unassembled WGS sequence"/>
</dbReference>
<protein>
    <submittedName>
        <fullName evidence="3">Uncharacterized protein</fullName>
    </submittedName>
</protein>
<feature type="compositionally biased region" description="Low complexity" evidence="1">
    <location>
        <begin position="1"/>
        <end position="14"/>
    </location>
</feature>
<name>A0A814TW25_9BILA</name>
<feature type="compositionally biased region" description="Low complexity" evidence="1">
    <location>
        <begin position="29"/>
        <end position="40"/>
    </location>
</feature>
<proteinExistence type="predicted"/>
<reference evidence="3" key="1">
    <citation type="submission" date="2021-02" db="EMBL/GenBank/DDBJ databases">
        <authorList>
            <person name="Nowell W R."/>
        </authorList>
    </citation>
    <scope>NUCLEOTIDE SEQUENCE</scope>
</reference>
<organism evidence="3 6">
    <name type="scientific">Didymodactylos carnosus</name>
    <dbReference type="NCBI Taxonomy" id="1234261"/>
    <lineage>
        <taxon>Eukaryota</taxon>
        <taxon>Metazoa</taxon>
        <taxon>Spiralia</taxon>
        <taxon>Gnathifera</taxon>
        <taxon>Rotifera</taxon>
        <taxon>Eurotatoria</taxon>
        <taxon>Bdelloidea</taxon>
        <taxon>Philodinida</taxon>
        <taxon>Philodinidae</taxon>
        <taxon>Didymodactylos</taxon>
    </lineage>
</organism>
<evidence type="ECO:0000313" key="2">
    <source>
        <dbReference type="EMBL" id="CAF1010061.1"/>
    </source>
</evidence>
<evidence type="ECO:0000313" key="5">
    <source>
        <dbReference type="EMBL" id="CAF3927134.1"/>
    </source>
</evidence>
<evidence type="ECO:0000313" key="4">
    <source>
        <dbReference type="EMBL" id="CAF3778896.1"/>
    </source>
</evidence>
<sequence>MATTGLTAASTSAATRDDDTHGAGGTSGTSGSTGQSGISSFKQAGPSDMQQLPSDTSLGMSGASGDQGRIPPLGTSDWNIDP</sequence>
<dbReference type="Proteomes" id="UP000677228">
    <property type="component" value="Unassembled WGS sequence"/>
</dbReference>
<feature type="region of interest" description="Disordered" evidence="1">
    <location>
        <begin position="1"/>
        <end position="82"/>
    </location>
</feature>
<gene>
    <name evidence="3" type="ORF">GPM918_LOCUS21804</name>
    <name evidence="2" type="ORF">OVA965_LOCUS14995</name>
    <name evidence="5" type="ORF">SRO942_LOCUS21802</name>
    <name evidence="4" type="ORF">TMI583_LOCUS15001</name>
</gene>
<feature type="compositionally biased region" description="Polar residues" evidence="1">
    <location>
        <begin position="48"/>
        <end position="59"/>
    </location>
</feature>
<dbReference type="EMBL" id="CAJNOQ010007286">
    <property type="protein sequence ID" value="CAF1163509.1"/>
    <property type="molecule type" value="Genomic_DNA"/>
</dbReference>
<dbReference type="Proteomes" id="UP000682733">
    <property type="component" value="Unassembled WGS sequence"/>
</dbReference>
<evidence type="ECO:0000256" key="1">
    <source>
        <dbReference type="SAM" id="MobiDB-lite"/>
    </source>
</evidence>
<evidence type="ECO:0000313" key="3">
    <source>
        <dbReference type="EMBL" id="CAF1163509.1"/>
    </source>
</evidence>
<evidence type="ECO:0000313" key="6">
    <source>
        <dbReference type="Proteomes" id="UP000663829"/>
    </source>
</evidence>
<accession>A0A814TW25</accession>
<keyword evidence="6" id="KW-1185">Reference proteome</keyword>
<dbReference type="AlphaFoldDB" id="A0A814TW25"/>
<comment type="caution">
    <text evidence="3">The sequence shown here is derived from an EMBL/GenBank/DDBJ whole genome shotgun (WGS) entry which is preliminary data.</text>
</comment>
<dbReference type="EMBL" id="CAJOBC010007286">
    <property type="protein sequence ID" value="CAF3927134.1"/>
    <property type="molecule type" value="Genomic_DNA"/>
</dbReference>
<dbReference type="Proteomes" id="UP000681722">
    <property type="component" value="Unassembled WGS sequence"/>
</dbReference>
<dbReference type="EMBL" id="CAJNOK010006642">
    <property type="protein sequence ID" value="CAF1010061.1"/>
    <property type="molecule type" value="Genomic_DNA"/>
</dbReference>
<dbReference type="EMBL" id="CAJOBA010006651">
    <property type="protein sequence ID" value="CAF3778896.1"/>
    <property type="molecule type" value="Genomic_DNA"/>
</dbReference>